<dbReference type="Gene3D" id="3.90.79.10">
    <property type="entry name" value="Nucleoside Triphosphate Pyrophosphohydrolase"/>
    <property type="match status" value="1"/>
</dbReference>
<comment type="caution">
    <text evidence="6">The sequence shown here is derived from an EMBL/GenBank/DDBJ whole genome shotgun (WGS) entry which is preliminary data.</text>
</comment>
<comment type="cofactor">
    <cofactor evidence="1">
        <name>Mg(2+)</name>
        <dbReference type="ChEBI" id="CHEBI:18420"/>
    </cofactor>
</comment>
<feature type="domain" description="Nudix hydrolase" evidence="5">
    <location>
        <begin position="31"/>
        <end position="190"/>
    </location>
</feature>
<evidence type="ECO:0000313" key="6">
    <source>
        <dbReference type="EMBL" id="PLB46454.1"/>
    </source>
</evidence>
<dbReference type="InterPro" id="IPR015797">
    <property type="entry name" value="NUDIX_hydrolase-like_dom_sf"/>
</dbReference>
<sequence length="212" mass="23588">MTTPQHPFTYSPHLHQYALPLSTFAAQNPQHTHFVVGGHIFTSTYSRSSTTPSNPEAPAPKTRVLLLRRSKHDSYPGFWEGPGGLCEPTDSSILSGAAREVYEESGLRVTHFQDLIGVHEWTRVKSEGVVRAAKFTFLALVEEAKDGEGWEGRVRLEPDEHEEFVWATEGEVREGLNDQGEGADGGRRLKFVGDQGPTLLRGFRLFEGRGDE</sequence>
<evidence type="ECO:0000256" key="4">
    <source>
        <dbReference type="ARBA" id="ARBA00022842"/>
    </source>
</evidence>
<dbReference type="AlphaFoldDB" id="A0A2I2G0P4"/>
<dbReference type="STRING" id="1392250.A0A2I2G0P4"/>
<evidence type="ECO:0000313" key="7">
    <source>
        <dbReference type="Proteomes" id="UP000234275"/>
    </source>
</evidence>
<evidence type="ECO:0000259" key="5">
    <source>
        <dbReference type="PROSITE" id="PS51462"/>
    </source>
</evidence>
<dbReference type="GO" id="GO:0005777">
    <property type="term" value="C:peroxisome"/>
    <property type="evidence" value="ECO:0007669"/>
    <property type="project" value="TreeGrafter"/>
</dbReference>
<evidence type="ECO:0000256" key="3">
    <source>
        <dbReference type="ARBA" id="ARBA00022801"/>
    </source>
</evidence>
<accession>A0A2I2G0P4</accession>
<keyword evidence="4" id="KW-0460">Magnesium</keyword>
<evidence type="ECO:0000256" key="1">
    <source>
        <dbReference type="ARBA" id="ARBA00001946"/>
    </source>
</evidence>
<dbReference type="InterPro" id="IPR050241">
    <property type="entry name" value="NAD-cap_RNA_hydrolase_NudC"/>
</dbReference>
<reference evidence="6 7" key="1">
    <citation type="submission" date="2016-12" db="EMBL/GenBank/DDBJ databases">
        <title>The genomes of Aspergillus section Nigri reveals drivers in fungal speciation.</title>
        <authorList>
            <consortium name="DOE Joint Genome Institute"/>
            <person name="Vesth T.C."/>
            <person name="Nybo J."/>
            <person name="Theobald S."/>
            <person name="Brandl J."/>
            <person name="Frisvad J.C."/>
            <person name="Nielsen K.F."/>
            <person name="Lyhne E.K."/>
            <person name="Kogle M.E."/>
            <person name="Kuo A."/>
            <person name="Riley R."/>
            <person name="Clum A."/>
            <person name="Nolan M."/>
            <person name="Lipzen A."/>
            <person name="Salamov A."/>
            <person name="Henrissat B."/>
            <person name="Wiebenga A."/>
            <person name="De Vries R.P."/>
            <person name="Grigoriev I.V."/>
            <person name="Mortensen U.H."/>
            <person name="Andersen M.R."/>
            <person name="Baker S.E."/>
        </authorList>
    </citation>
    <scope>NUCLEOTIDE SEQUENCE [LARGE SCALE GENOMIC DNA]</scope>
    <source>
        <strain evidence="6 7">IBT 23096</strain>
    </source>
</reference>
<organism evidence="6 7">
    <name type="scientific">Aspergillus steynii IBT 23096</name>
    <dbReference type="NCBI Taxonomy" id="1392250"/>
    <lineage>
        <taxon>Eukaryota</taxon>
        <taxon>Fungi</taxon>
        <taxon>Dikarya</taxon>
        <taxon>Ascomycota</taxon>
        <taxon>Pezizomycotina</taxon>
        <taxon>Eurotiomycetes</taxon>
        <taxon>Eurotiomycetidae</taxon>
        <taxon>Eurotiales</taxon>
        <taxon>Aspergillaceae</taxon>
        <taxon>Aspergillus</taxon>
        <taxon>Aspergillus subgen. Circumdati</taxon>
    </lineage>
</organism>
<dbReference type="Pfam" id="PF00293">
    <property type="entry name" value="NUDIX"/>
    <property type="match status" value="1"/>
</dbReference>
<dbReference type="EMBL" id="MSFO01000006">
    <property type="protein sequence ID" value="PLB46454.1"/>
    <property type="molecule type" value="Genomic_DNA"/>
</dbReference>
<dbReference type="GO" id="GO:0019677">
    <property type="term" value="P:NAD+ catabolic process"/>
    <property type="evidence" value="ECO:0007669"/>
    <property type="project" value="TreeGrafter"/>
</dbReference>
<keyword evidence="2" id="KW-0479">Metal-binding</keyword>
<proteinExistence type="predicted"/>
<dbReference type="GO" id="GO:0035529">
    <property type="term" value="F:NADH pyrophosphatase activity"/>
    <property type="evidence" value="ECO:0007669"/>
    <property type="project" value="TreeGrafter"/>
</dbReference>
<dbReference type="SUPFAM" id="SSF55811">
    <property type="entry name" value="Nudix"/>
    <property type="match status" value="1"/>
</dbReference>
<name>A0A2I2G0P4_9EURO</name>
<protein>
    <recommendedName>
        <fullName evidence="5">Nudix hydrolase domain-containing protein</fullName>
    </recommendedName>
</protein>
<evidence type="ECO:0000256" key="2">
    <source>
        <dbReference type="ARBA" id="ARBA00022723"/>
    </source>
</evidence>
<dbReference type="GO" id="GO:0006742">
    <property type="term" value="P:NADP+ catabolic process"/>
    <property type="evidence" value="ECO:0007669"/>
    <property type="project" value="TreeGrafter"/>
</dbReference>
<dbReference type="GO" id="GO:0046872">
    <property type="term" value="F:metal ion binding"/>
    <property type="evidence" value="ECO:0007669"/>
    <property type="project" value="UniProtKB-KW"/>
</dbReference>
<dbReference type="GeneID" id="36562569"/>
<dbReference type="GO" id="GO:0005829">
    <property type="term" value="C:cytosol"/>
    <property type="evidence" value="ECO:0007669"/>
    <property type="project" value="TreeGrafter"/>
</dbReference>
<dbReference type="InterPro" id="IPR000086">
    <property type="entry name" value="NUDIX_hydrolase_dom"/>
</dbReference>
<dbReference type="PANTHER" id="PTHR42904:SF1">
    <property type="entry name" value="NUCLEOSIDE DIPHOSPHATE-LINKED MOIETY X MOTIF 17"/>
    <property type="match status" value="1"/>
</dbReference>
<dbReference type="VEuPathDB" id="FungiDB:P170DRAFT_511224"/>
<gene>
    <name evidence="6" type="ORF">P170DRAFT_511224</name>
</gene>
<keyword evidence="3" id="KW-0378">Hydrolase</keyword>
<keyword evidence="7" id="KW-1185">Reference proteome</keyword>
<dbReference type="CDD" id="cd02883">
    <property type="entry name" value="NUDIX_Hydrolase"/>
    <property type="match status" value="1"/>
</dbReference>
<dbReference type="RefSeq" id="XP_024701756.1">
    <property type="nucleotide sequence ID" value="XM_024854863.1"/>
</dbReference>
<dbReference type="Proteomes" id="UP000234275">
    <property type="component" value="Unassembled WGS sequence"/>
</dbReference>
<dbReference type="PROSITE" id="PS51462">
    <property type="entry name" value="NUDIX"/>
    <property type="match status" value="1"/>
</dbReference>
<dbReference type="OrthoDB" id="276276at2759"/>
<dbReference type="PANTHER" id="PTHR42904">
    <property type="entry name" value="NUDIX HYDROLASE, NUDC SUBFAMILY"/>
    <property type="match status" value="1"/>
</dbReference>